<dbReference type="Proteomes" id="UP000709295">
    <property type="component" value="Unassembled WGS sequence"/>
</dbReference>
<evidence type="ECO:0000313" key="3">
    <source>
        <dbReference type="EMBL" id="KAG6960708.1"/>
    </source>
</evidence>
<gene>
    <name evidence="3" type="ORF">JG688_00009446</name>
</gene>
<comment type="caution">
    <text evidence="3">The sequence shown here is derived from an EMBL/GenBank/DDBJ whole genome shotgun (WGS) entry which is preliminary data.</text>
</comment>
<dbReference type="EMBL" id="JAENGY010000543">
    <property type="protein sequence ID" value="KAG6960708.1"/>
    <property type="molecule type" value="Genomic_DNA"/>
</dbReference>
<evidence type="ECO:0000256" key="1">
    <source>
        <dbReference type="SAM" id="MobiDB-lite"/>
    </source>
</evidence>
<organism evidence="3 4">
    <name type="scientific">Phytophthora aleatoria</name>
    <dbReference type="NCBI Taxonomy" id="2496075"/>
    <lineage>
        <taxon>Eukaryota</taxon>
        <taxon>Sar</taxon>
        <taxon>Stramenopiles</taxon>
        <taxon>Oomycota</taxon>
        <taxon>Peronosporomycetes</taxon>
        <taxon>Peronosporales</taxon>
        <taxon>Peronosporaceae</taxon>
        <taxon>Phytophthora</taxon>
    </lineage>
</organism>
<dbReference type="Pfam" id="PF08123">
    <property type="entry name" value="DOT1"/>
    <property type="match status" value="1"/>
</dbReference>
<dbReference type="GO" id="GO:0031151">
    <property type="term" value="F:histone H3K79 methyltransferase activity"/>
    <property type="evidence" value="ECO:0007669"/>
    <property type="project" value="InterPro"/>
</dbReference>
<reference evidence="3" key="1">
    <citation type="submission" date="2021-01" db="EMBL/GenBank/DDBJ databases">
        <title>Phytophthora aleatoria, a newly-described species from Pinus radiata is distinct from Phytophthora cactorum isolates based on comparative genomics.</title>
        <authorList>
            <person name="Mcdougal R."/>
            <person name="Panda P."/>
            <person name="Williams N."/>
            <person name="Studholme D.J."/>
        </authorList>
    </citation>
    <scope>NUCLEOTIDE SEQUENCE</scope>
    <source>
        <strain evidence="3">NZFS 4037</strain>
    </source>
</reference>
<keyword evidence="4" id="KW-1185">Reference proteome</keyword>
<feature type="compositionally biased region" description="Basic and acidic residues" evidence="1">
    <location>
        <begin position="30"/>
        <end position="39"/>
    </location>
</feature>
<sequence length="218" mass="24287">MLSCDSFMRLVLFHDSRDEHRAQLRTGEQPQHHGEDVRLPARSNEATRIPQPATATQAPEGLEPLSLDALEVAPRTSRAERAVVEIFADVSRETVLGYDGRPTHLNVGEILPGGVSILLREIQIDERDKFVGTGAGLGNMIAQVVLQTKVYRAIGIESRQDVLRAGPDPMNSSPFAMTFQERAPLFCKDVRDIRLSIEAPFADATIVFWNNLLFQQRD</sequence>
<protein>
    <recommendedName>
        <fullName evidence="2">DOT1 domain-containing protein</fullName>
    </recommendedName>
</protein>
<dbReference type="InterPro" id="IPR025789">
    <property type="entry name" value="DOT1_dom"/>
</dbReference>
<proteinExistence type="predicted"/>
<evidence type="ECO:0000313" key="4">
    <source>
        <dbReference type="Proteomes" id="UP000709295"/>
    </source>
</evidence>
<evidence type="ECO:0000259" key="2">
    <source>
        <dbReference type="Pfam" id="PF08123"/>
    </source>
</evidence>
<name>A0A8J5J6M3_9STRA</name>
<feature type="domain" description="DOT1" evidence="2">
    <location>
        <begin position="108"/>
        <end position="202"/>
    </location>
</feature>
<dbReference type="AlphaFoldDB" id="A0A8J5J6M3"/>
<feature type="region of interest" description="Disordered" evidence="1">
    <location>
        <begin position="21"/>
        <end position="57"/>
    </location>
</feature>
<accession>A0A8J5J6M3</accession>